<gene>
    <name evidence="13" type="ORF">F503_01347</name>
</gene>
<evidence type="ECO:0000256" key="1">
    <source>
        <dbReference type="ARBA" id="ARBA00001255"/>
    </source>
</evidence>
<comment type="function">
    <text evidence="2">Hydrolyzes a variety of simple alpha-D-galactoside as well as more complex molecules such as oligosaccharides and polysaccharides.</text>
</comment>
<reference evidence="13 14" key="1">
    <citation type="journal article" date="2013" name="BMC Genomics">
        <title>The genome and transcriptome of the pine saprophyte Ophiostoma piceae, and a comparison with the bark beetle-associated pine pathogen Grosmannia clavigera.</title>
        <authorList>
            <person name="Haridas S."/>
            <person name="Wang Y."/>
            <person name="Lim L."/>
            <person name="Massoumi Alamouti S."/>
            <person name="Jackman S."/>
            <person name="Docking R."/>
            <person name="Robertson G."/>
            <person name="Birol I."/>
            <person name="Bohlmann J."/>
            <person name="Breuil C."/>
        </authorList>
    </citation>
    <scope>NUCLEOTIDE SEQUENCE [LARGE SCALE GENOMIC DNA]</scope>
    <source>
        <strain evidence="13 14">UAMH 11346</strain>
    </source>
</reference>
<dbReference type="Pfam" id="PF16499">
    <property type="entry name" value="Melibiase_2"/>
    <property type="match status" value="2"/>
</dbReference>
<evidence type="ECO:0000256" key="6">
    <source>
        <dbReference type="ARBA" id="ARBA00022729"/>
    </source>
</evidence>
<feature type="signal peptide" evidence="11">
    <location>
        <begin position="1"/>
        <end position="16"/>
    </location>
</feature>
<keyword evidence="8" id="KW-0325">Glycoprotein</keyword>
<comment type="catalytic activity">
    <reaction evidence="1 10">
        <text>Hydrolysis of terminal, non-reducing alpha-D-galactose residues in alpha-D-galactosides, including galactose oligosaccharides, galactomannans and galactolipids.</text>
        <dbReference type="EC" id="3.2.1.22"/>
    </reaction>
</comment>
<dbReference type="GO" id="GO:0005975">
    <property type="term" value="P:carbohydrate metabolic process"/>
    <property type="evidence" value="ECO:0007669"/>
    <property type="project" value="InterPro"/>
</dbReference>
<dbReference type="GO" id="GO:0004557">
    <property type="term" value="F:alpha-galactosidase activity"/>
    <property type="evidence" value="ECO:0007669"/>
    <property type="project" value="UniProtKB-EC"/>
</dbReference>
<dbReference type="InterPro" id="IPR013785">
    <property type="entry name" value="Aldolase_TIM"/>
</dbReference>
<dbReference type="STRING" id="1262450.S3CDG4"/>
<dbReference type="EC" id="3.2.1.22" evidence="10"/>
<evidence type="ECO:0000259" key="12">
    <source>
        <dbReference type="Pfam" id="PF17801"/>
    </source>
</evidence>
<keyword evidence="7 10" id="KW-0378">Hydrolase</keyword>
<dbReference type="PRINTS" id="PR00740">
    <property type="entry name" value="GLHYDRLASE27"/>
</dbReference>
<dbReference type="PANTHER" id="PTHR11452:SF61">
    <property type="entry name" value="ALPHA-GALACTOSIDASE B-RELATED"/>
    <property type="match status" value="1"/>
</dbReference>
<dbReference type="SUPFAM" id="SSF51011">
    <property type="entry name" value="Glycosyl hydrolase domain"/>
    <property type="match status" value="1"/>
</dbReference>
<keyword evidence="10" id="KW-1015">Disulfide bond</keyword>
<dbReference type="Pfam" id="PF17801">
    <property type="entry name" value="Melibiase_C"/>
    <property type="match status" value="1"/>
</dbReference>
<keyword evidence="9 10" id="KW-0326">Glycosidase</keyword>
<dbReference type="InterPro" id="IPR002241">
    <property type="entry name" value="Glyco_hydro_27"/>
</dbReference>
<protein>
    <recommendedName>
        <fullName evidence="10">Alpha-galactosidase</fullName>
        <ecNumber evidence="10">3.2.1.22</ecNumber>
    </recommendedName>
    <alternativeName>
        <fullName evidence="10">Melibiase</fullName>
    </alternativeName>
</protein>
<evidence type="ECO:0000256" key="5">
    <source>
        <dbReference type="ARBA" id="ARBA00022525"/>
    </source>
</evidence>
<dbReference type="Gene3D" id="3.20.20.70">
    <property type="entry name" value="Aldolase class I"/>
    <property type="match status" value="1"/>
</dbReference>
<dbReference type="InterPro" id="IPR013780">
    <property type="entry name" value="Glyco_hydro_b"/>
</dbReference>
<dbReference type="GO" id="GO:0005576">
    <property type="term" value="C:extracellular region"/>
    <property type="evidence" value="ECO:0007669"/>
    <property type="project" value="UniProtKB-SubCell"/>
</dbReference>
<name>S3CDG4_OPHP1</name>
<feature type="domain" description="Alpha galactosidase C-terminal" evidence="12">
    <location>
        <begin position="354"/>
        <end position="435"/>
    </location>
</feature>
<comment type="similarity">
    <text evidence="4 10">Belongs to the glycosyl hydrolase 27 family.</text>
</comment>
<sequence>MLSLVLQLALAPAVAGLANGIGRLPAMGWNSWNAYHCDITEAKFLDAADKIVSLGLKDVGYEYVNIDDCWSVKSGRDPTTHRIVPDPERFPDNGIQGTAEKVHALGLKIGIYSSAGTETCAGYPASIGYEEIDAATWAEWGIDYLKYDNCNVPANWTDTCNGCVPDSKLGDEIVNGTCIGPGNWCPVGYNYTASNTAERYRIMRDALANQNRPILYSICDWGQGGVQEWGNATGHSWRSTDDINTNWSKIVELLNANSFYLNHVNFWGRSDPDMLEVGNPGLSAAEARSHFALWAAMKSPLLIGTDLAAISDDNLAILKNKHLLAFNQDDVYGAPATPYKWGTNPDWTFNVSYPAEYWSGEYQGGTLALVFNPYSTSQARNITFSEIPGLHAKAHHVQGRGRGRKGYRATDIWTDKDLGCFMDYIAVDVEGHDTAGVVLREGCR</sequence>
<dbReference type="InterPro" id="IPR000111">
    <property type="entry name" value="Glyco_hydro_27/36_CS"/>
</dbReference>
<evidence type="ECO:0000256" key="10">
    <source>
        <dbReference type="RuleBase" id="RU361168"/>
    </source>
</evidence>
<keyword evidence="5" id="KW-0964">Secreted</keyword>
<evidence type="ECO:0000256" key="8">
    <source>
        <dbReference type="ARBA" id="ARBA00023180"/>
    </source>
</evidence>
<evidence type="ECO:0000256" key="3">
    <source>
        <dbReference type="ARBA" id="ARBA00004613"/>
    </source>
</evidence>
<dbReference type="PROSITE" id="PS00512">
    <property type="entry name" value="ALPHA_GALACTOSIDASE"/>
    <property type="match status" value="1"/>
</dbReference>
<proteinExistence type="inferred from homology"/>
<evidence type="ECO:0000313" key="14">
    <source>
        <dbReference type="Proteomes" id="UP000016923"/>
    </source>
</evidence>
<evidence type="ECO:0000256" key="2">
    <source>
        <dbReference type="ARBA" id="ARBA00003969"/>
    </source>
</evidence>
<dbReference type="InterPro" id="IPR041233">
    <property type="entry name" value="Melibiase_C"/>
</dbReference>
<dbReference type="InterPro" id="IPR017853">
    <property type="entry name" value="GH"/>
</dbReference>
<dbReference type="Gene3D" id="2.60.40.1180">
    <property type="entry name" value="Golgi alpha-mannosidase II"/>
    <property type="match status" value="1"/>
</dbReference>
<dbReference type="Proteomes" id="UP000016923">
    <property type="component" value="Unassembled WGS sequence"/>
</dbReference>
<dbReference type="AlphaFoldDB" id="S3CDG4"/>
<evidence type="ECO:0000313" key="13">
    <source>
        <dbReference type="EMBL" id="EPE04343.1"/>
    </source>
</evidence>
<dbReference type="SUPFAM" id="SSF51445">
    <property type="entry name" value="(Trans)glycosidases"/>
    <property type="match status" value="1"/>
</dbReference>
<dbReference type="EMBL" id="KE148161">
    <property type="protein sequence ID" value="EPE04343.1"/>
    <property type="molecule type" value="Genomic_DNA"/>
</dbReference>
<evidence type="ECO:0000256" key="7">
    <source>
        <dbReference type="ARBA" id="ARBA00022801"/>
    </source>
</evidence>
<dbReference type="HOGENOM" id="CLU_013093_2_2_1"/>
<dbReference type="OMA" id="MTPTMGW"/>
<evidence type="ECO:0000256" key="9">
    <source>
        <dbReference type="ARBA" id="ARBA00023295"/>
    </source>
</evidence>
<comment type="subcellular location">
    <subcellularLocation>
        <location evidence="3">Secreted</location>
    </subcellularLocation>
</comment>
<accession>S3CDG4</accession>
<dbReference type="eggNOG" id="KOG2366">
    <property type="taxonomic scope" value="Eukaryota"/>
</dbReference>
<dbReference type="VEuPathDB" id="FungiDB:F503_01347"/>
<keyword evidence="14" id="KW-1185">Reference proteome</keyword>
<evidence type="ECO:0000256" key="4">
    <source>
        <dbReference type="ARBA" id="ARBA00009743"/>
    </source>
</evidence>
<evidence type="ECO:0000256" key="11">
    <source>
        <dbReference type="SAM" id="SignalP"/>
    </source>
</evidence>
<dbReference type="CDD" id="cd14792">
    <property type="entry name" value="GH27"/>
    <property type="match status" value="1"/>
</dbReference>
<dbReference type="PANTHER" id="PTHR11452">
    <property type="entry name" value="ALPHA-GALACTOSIDASE/ALPHA-N-ACETYLGALACTOSAMINIDASE"/>
    <property type="match status" value="1"/>
</dbReference>
<feature type="chain" id="PRO_5004518612" description="Alpha-galactosidase" evidence="11">
    <location>
        <begin position="17"/>
        <end position="444"/>
    </location>
</feature>
<dbReference type="OrthoDB" id="5795902at2759"/>
<keyword evidence="6 11" id="KW-0732">Signal</keyword>
<organism evidence="13 14">
    <name type="scientific">Ophiostoma piceae (strain UAMH 11346)</name>
    <name type="common">Sap stain fungus</name>
    <dbReference type="NCBI Taxonomy" id="1262450"/>
    <lineage>
        <taxon>Eukaryota</taxon>
        <taxon>Fungi</taxon>
        <taxon>Dikarya</taxon>
        <taxon>Ascomycota</taxon>
        <taxon>Pezizomycotina</taxon>
        <taxon>Sordariomycetes</taxon>
        <taxon>Sordariomycetidae</taxon>
        <taxon>Ophiostomatales</taxon>
        <taxon>Ophiostomataceae</taxon>
        <taxon>Ophiostoma</taxon>
    </lineage>
</organism>